<evidence type="ECO:0000313" key="3">
    <source>
        <dbReference type="EMBL" id="AIY40114.1"/>
    </source>
</evidence>
<keyword evidence="1" id="KW-0472">Membrane</keyword>
<dbReference type="Pfam" id="PF13400">
    <property type="entry name" value="Tad"/>
    <property type="match status" value="1"/>
</dbReference>
<dbReference type="OrthoDB" id="8534992at2"/>
<feature type="transmembrane region" description="Helical" evidence="1">
    <location>
        <begin position="39"/>
        <end position="64"/>
    </location>
</feature>
<protein>
    <submittedName>
        <fullName evidence="3">Putative transmembrane protein</fullName>
    </submittedName>
</protein>
<accession>A0A0A1F8V3</accession>
<feature type="domain" description="Putative Flp pilus-assembly TadG-like N-terminal" evidence="2">
    <location>
        <begin position="37"/>
        <end position="83"/>
    </location>
</feature>
<evidence type="ECO:0000313" key="4">
    <source>
        <dbReference type="Proteomes" id="UP000030302"/>
    </source>
</evidence>
<dbReference type="InterPro" id="IPR028087">
    <property type="entry name" value="Tad_N"/>
</dbReference>
<keyword evidence="1 3" id="KW-0812">Transmembrane</keyword>
<proteinExistence type="predicted"/>
<evidence type="ECO:0000256" key="1">
    <source>
        <dbReference type="SAM" id="Phobius"/>
    </source>
</evidence>
<dbReference type="HOGENOM" id="CLU_022237_2_0_4"/>
<sequence length="558" mass="56230">MRIATSHLRQLIMNAFLSQISERPLHHRRDGTGRARGSVAVMAAVFLTIIIILFSSIDIGYMFYMKRDLQKVADLAALAGAQQLVNTPSAGISTACTVSGQIVQAAIGNAQSNGFSISTSNTITPQCGLWDPVANASLAPSYWSGGATPNAVKVDAIRNVPGFFGLGKQIAAHAIASGTSPSAAFSLGTGLLSLCTASGSLSAQLVNGLLGSNVCLSLASYNGLVGAQVSLLQVLANLNINVGTVTQVANTQISLAQLVNASIQALSPAQAANINVADLLALTTGTLGGTMITIGDLLNLNAANGIAALDTQINVLDLLNVGTLQVANKSNFINTAATIPGVGGLSLKLIEPPQIAVGIGATATSAQLRLSLNANIPGLLSLPLYVDLAPGTATLNSLQCNAPQSATFSIQTGAAEVCLANGQTAGGAPFSCPDVSKPANQVNVISVLGIPTVSLGINASLTNPSGPLTMNAPFPNSVTVGSSLSSILGNIIQPGTFVFGGLLSLLNPVLSALGGVLNPILSLVGAALDSALSLLGIGIGQSTLKVSSISCGNVKLVY</sequence>
<dbReference type="Proteomes" id="UP000030302">
    <property type="component" value="Chromosome"/>
</dbReference>
<dbReference type="KEGG" id="care:LT85_0956"/>
<dbReference type="AlphaFoldDB" id="A0A0A1F8V3"/>
<dbReference type="STRING" id="279058.LT85_0956"/>
<keyword evidence="1" id="KW-1133">Transmembrane helix</keyword>
<dbReference type="EMBL" id="CP009962">
    <property type="protein sequence ID" value="AIY40114.1"/>
    <property type="molecule type" value="Genomic_DNA"/>
</dbReference>
<reference evidence="4" key="1">
    <citation type="journal article" date="2014" name="Soil Biol. Biochem.">
        <title>Structure and function of bacterial communities in ageing soils: Insights from the Mendocino ecological staircase.</title>
        <authorList>
            <person name="Uroz S."/>
            <person name="Tech J.J."/>
            <person name="Sawaya N.A."/>
            <person name="Frey-Klett P."/>
            <person name="Leveau J.H.J."/>
        </authorList>
    </citation>
    <scope>NUCLEOTIDE SEQUENCE [LARGE SCALE GENOMIC DNA]</scope>
    <source>
        <strain evidence="4">Cal35</strain>
    </source>
</reference>
<evidence type="ECO:0000259" key="2">
    <source>
        <dbReference type="Pfam" id="PF13400"/>
    </source>
</evidence>
<keyword evidence="4" id="KW-1185">Reference proteome</keyword>
<organism evidence="3 4">
    <name type="scientific">Collimonas arenae</name>
    <dbReference type="NCBI Taxonomy" id="279058"/>
    <lineage>
        <taxon>Bacteria</taxon>
        <taxon>Pseudomonadati</taxon>
        <taxon>Pseudomonadota</taxon>
        <taxon>Betaproteobacteria</taxon>
        <taxon>Burkholderiales</taxon>
        <taxon>Oxalobacteraceae</taxon>
        <taxon>Collimonas</taxon>
    </lineage>
</organism>
<name>A0A0A1F8V3_9BURK</name>
<gene>
    <name evidence="3" type="ORF">LT85_0956</name>
</gene>